<feature type="binding site" evidence="4">
    <location>
        <position position="158"/>
    </location>
    <ligand>
        <name>substrate</name>
    </ligand>
</feature>
<comment type="pathway">
    <text evidence="4">tRNA modification; tRNA-queuosine biosynthesis.</text>
</comment>
<dbReference type="Gene3D" id="3.20.20.105">
    <property type="entry name" value="Queuine tRNA-ribosyltransferase-like"/>
    <property type="match status" value="1"/>
</dbReference>
<feature type="binding site" evidence="4">
    <location>
        <position position="201"/>
    </location>
    <ligand>
        <name>substrate</name>
    </ligand>
</feature>
<accession>A0A1F7GUW3</accession>
<reference evidence="7 8" key="1">
    <citation type="journal article" date="2016" name="Nat. Commun.">
        <title>Thousands of microbial genomes shed light on interconnected biogeochemical processes in an aquifer system.</title>
        <authorList>
            <person name="Anantharaman K."/>
            <person name="Brown C.T."/>
            <person name="Hug L.A."/>
            <person name="Sharon I."/>
            <person name="Castelle C.J."/>
            <person name="Probst A.J."/>
            <person name="Thomas B.C."/>
            <person name="Singh A."/>
            <person name="Wilkins M.J."/>
            <person name="Karaoz U."/>
            <person name="Brodie E.L."/>
            <person name="Williams K.H."/>
            <person name="Hubbard S.S."/>
            <person name="Banfield J.F."/>
        </authorList>
    </citation>
    <scope>NUCLEOTIDE SEQUENCE [LARGE SCALE GENOMIC DNA]</scope>
</reference>
<comment type="subunit">
    <text evidence="4">Homodimer. Within each dimer, one monomer is responsible for RNA recognition and catalysis, while the other monomer binds to the replacement base PreQ1.</text>
</comment>
<dbReference type="EMBL" id="MFZM01000041">
    <property type="protein sequence ID" value="OGK22564.1"/>
    <property type="molecule type" value="Genomic_DNA"/>
</dbReference>
<comment type="caution">
    <text evidence="7">The sequence shown here is derived from an EMBL/GenBank/DDBJ whole genome shotgun (WGS) entry which is preliminary data.</text>
</comment>
<feature type="binding site" evidence="4">
    <location>
        <position position="330"/>
    </location>
    <ligand>
        <name>Zn(2+)</name>
        <dbReference type="ChEBI" id="CHEBI:29105"/>
    </ligand>
</feature>
<feature type="region of interest" description="Disordered" evidence="5">
    <location>
        <begin position="1"/>
        <end position="23"/>
    </location>
</feature>
<keyword evidence="4" id="KW-0671">Queuosine biosynthesis</keyword>
<evidence type="ECO:0000259" key="6">
    <source>
        <dbReference type="Pfam" id="PF01702"/>
    </source>
</evidence>
<evidence type="ECO:0000313" key="8">
    <source>
        <dbReference type="Proteomes" id="UP000177159"/>
    </source>
</evidence>
<dbReference type="HAMAP" id="MF_00168">
    <property type="entry name" value="Q_tRNA_Tgt"/>
    <property type="match status" value="1"/>
</dbReference>
<keyword evidence="4" id="KW-0862">Zinc</keyword>
<dbReference type="PANTHER" id="PTHR46499:SF1">
    <property type="entry name" value="QUEUINE TRNA-RIBOSYLTRANSFERASE"/>
    <property type="match status" value="1"/>
</dbReference>
<evidence type="ECO:0000256" key="2">
    <source>
        <dbReference type="ARBA" id="ARBA00022679"/>
    </source>
</evidence>
<comment type="catalytic activity">
    <reaction evidence="4">
        <text>7-aminomethyl-7-carbaguanine + guanosine(34) in tRNA = 7-aminomethyl-7-carbaguanosine(34) in tRNA + guanine</text>
        <dbReference type="Rhea" id="RHEA:24104"/>
        <dbReference type="Rhea" id="RHEA-COMP:10341"/>
        <dbReference type="Rhea" id="RHEA-COMP:10342"/>
        <dbReference type="ChEBI" id="CHEBI:16235"/>
        <dbReference type="ChEBI" id="CHEBI:58703"/>
        <dbReference type="ChEBI" id="CHEBI:74269"/>
        <dbReference type="ChEBI" id="CHEBI:82833"/>
        <dbReference type="EC" id="2.4.2.29"/>
    </reaction>
</comment>
<dbReference type="InterPro" id="IPR050076">
    <property type="entry name" value="ArchSynthase1/Queuine_TRR"/>
</dbReference>
<comment type="function">
    <text evidence="4">Catalyzes the base-exchange of a guanine (G) residue with the queuine precursor 7-aminomethyl-7-deazaguanine (PreQ1) at position 34 (anticodon wobble position) in tRNAs with GU(N) anticodons (tRNA-Asp, -Asn, -His and -Tyr). Catalysis occurs through a double-displacement mechanism. The nucleophile active site attacks the C1' of nucleotide 34 to detach the guanine base from the RNA, forming a covalent enzyme-RNA intermediate. The proton acceptor active site deprotonates the incoming PreQ1, allowing a nucleophilic attack on the C1' of the ribose to form the product. After dissociation, two additional enzymatic reactions on the tRNA convert PreQ1 to queuine (Q), resulting in the hypermodified nucleoside queuosine (7-(((4,5-cis-dihydroxy-2-cyclopenten-1-yl)amino)methyl)-7-deazaguanosine).</text>
</comment>
<dbReference type="GO" id="GO:0008616">
    <property type="term" value="P:tRNA queuosine(34) biosynthetic process"/>
    <property type="evidence" value="ECO:0007669"/>
    <property type="project" value="UniProtKB-UniRule"/>
</dbReference>
<dbReference type="NCBIfam" id="TIGR00449">
    <property type="entry name" value="tgt_general"/>
    <property type="match status" value="1"/>
</dbReference>
<feature type="binding site" evidence="4">
    <location>
        <position position="228"/>
    </location>
    <ligand>
        <name>substrate</name>
    </ligand>
</feature>
<comment type="similarity">
    <text evidence="4">Belongs to the queuine tRNA-ribosyltransferase family.</text>
</comment>
<evidence type="ECO:0000256" key="4">
    <source>
        <dbReference type="HAMAP-Rule" id="MF_00168"/>
    </source>
</evidence>
<dbReference type="UniPathway" id="UPA00392"/>
<evidence type="ECO:0000313" key="7">
    <source>
        <dbReference type="EMBL" id="OGK22564.1"/>
    </source>
</evidence>
<feature type="domain" description="tRNA-guanine(15) transglycosylase-like" evidence="6">
    <location>
        <begin position="16"/>
        <end position="380"/>
    </location>
</feature>
<evidence type="ECO:0000256" key="5">
    <source>
        <dbReference type="SAM" id="MobiDB-lite"/>
    </source>
</evidence>
<keyword evidence="4" id="KW-0479">Metal-binding</keyword>
<dbReference type="SUPFAM" id="SSF51713">
    <property type="entry name" value="tRNA-guanine transglycosylase"/>
    <property type="match status" value="1"/>
</dbReference>
<dbReference type="EC" id="2.4.2.29" evidence="4"/>
<dbReference type="InterPro" id="IPR002616">
    <property type="entry name" value="tRNA_ribo_trans-like"/>
</dbReference>
<organism evidence="7 8">
    <name type="scientific">Candidatus Roizmanbacteria bacterium RIFCSPHIGHO2_02_FULL_37_24</name>
    <dbReference type="NCBI Taxonomy" id="1802037"/>
    <lineage>
        <taxon>Bacteria</taxon>
        <taxon>Candidatus Roizmaniibacteriota</taxon>
    </lineage>
</organism>
<sequence>MPNFSFSIHTKSKKSDARRGTITTPYGKIETPAFVTVGTKGTVKSLDAQDLTRSNIQMIFVNTYHLVLSPGVDVIQKGGGIHNLTKIQVPIISDSGGFQVFSLAKSDRKNEESPKLVKITHDGVLFRSHIDGKQHEFTPEYSIKAQSKIGADFIVTFDECVYYGATEKYTEKSMQRTHEWAQRSLRASRLKHQQKIFGVIQGGMYKKFRRASAEFIASLSFWGLAIGGVSVGETKKEMRDVVKWSMEVLHKDKRPIHLLGVGYVDDIFDMIKMGVDTFDCVVPTRQARLGRLYVQKFENGKMKFENYNMIDIYKTIFKRDLKPIDERCECYTCKNFSKAYLHHLFKQRELLAYRLATIHNLYFIEKLFERIRRNIELGNF</sequence>
<feature type="binding site" evidence="4">
    <location>
        <position position="328"/>
    </location>
    <ligand>
        <name>Zn(2+)</name>
        <dbReference type="ChEBI" id="CHEBI:29105"/>
    </ligand>
</feature>
<feature type="binding site" evidence="4">
    <location>
        <position position="333"/>
    </location>
    <ligand>
        <name>Zn(2+)</name>
        <dbReference type="ChEBI" id="CHEBI:29105"/>
    </ligand>
</feature>
<proteinExistence type="inferred from homology"/>
<gene>
    <name evidence="4" type="primary">tgt</name>
    <name evidence="7" type="ORF">A3C24_05375</name>
</gene>
<evidence type="ECO:0000256" key="3">
    <source>
        <dbReference type="ARBA" id="ARBA00022694"/>
    </source>
</evidence>
<name>A0A1F7GUW3_9BACT</name>
<dbReference type="GO" id="GO:0008479">
    <property type="term" value="F:tRNA-guanosine(34) queuine transglycosylase activity"/>
    <property type="evidence" value="ECO:0007669"/>
    <property type="project" value="UniProtKB-UniRule"/>
</dbReference>
<dbReference type="InterPro" id="IPR036511">
    <property type="entry name" value="TGT-like_sf"/>
</dbReference>
<dbReference type="PANTHER" id="PTHR46499">
    <property type="entry name" value="QUEUINE TRNA-RIBOSYLTRANSFERASE"/>
    <property type="match status" value="1"/>
</dbReference>
<keyword evidence="3 4" id="KW-0819">tRNA processing</keyword>
<comment type="cofactor">
    <cofactor evidence="4">
        <name>Zn(2+)</name>
        <dbReference type="ChEBI" id="CHEBI:29105"/>
    </cofactor>
    <text evidence="4">Binds 1 zinc ion per subunit.</text>
</comment>
<feature type="active site" description="Proton acceptor" evidence="4">
    <location>
        <position position="94"/>
    </location>
</feature>
<feature type="region of interest" description="RNA binding" evidence="4">
    <location>
        <begin position="260"/>
        <end position="266"/>
    </location>
</feature>
<dbReference type="NCBIfam" id="TIGR00430">
    <property type="entry name" value="Q_tRNA_tgt"/>
    <property type="match status" value="1"/>
</dbReference>
<dbReference type="Pfam" id="PF01702">
    <property type="entry name" value="TGT"/>
    <property type="match status" value="1"/>
</dbReference>
<feature type="binding site" evidence="4">
    <location>
        <position position="359"/>
    </location>
    <ligand>
        <name>Zn(2+)</name>
        <dbReference type="ChEBI" id="CHEBI:29105"/>
    </ligand>
</feature>
<feature type="region of interest" description="RNA binding; important for wobble base 34 recognition" evidence="4">
    <location>
        <begin position="284"/>
        <end position="288"/>
    </location>
</feature>
<feature type="active site" description="Nucleophile" evidence="4">
    <location>
        <position position="279"/>
    </location>
</feature>
<keyword evidence="2 4" id="KW-0808">Transferase</keyword>
<dbReference type="GO" id="GO:0046872">
    <property type="term" value="F:metal ion binding"/>
    <property type="evidence" value="ECO:0007669"/>
    <property type="project" value="UniProtKB-KW"/>
</dbReference>
<evidence type="ECO:0000256" key="1">
    <source>
        <dbReference type="ARBA" id="ARBA00022676"/>
    </source>
</evidence>
<dbReference type="AlphaFoldDB" id="A0A1F7GUW3"/>
<keyword evidence="1 4" id="KW-0328">Glycosyltransferase</keyword>
<dbReference type="GO" id="GO:0005737">
    <property type="term" value="C:cytoplasm"/>
    <property type="evidence" value="ECO:0007669"/>
    <property type="project" value="TreeGrafter"/>
</dbReference>
<feature type="binding site" evidence="4">
    <location>
        <begin position="94"/>
        <end position="98"/>
    </location>
    <ligand>
        <name>substrate</name>
    </ligand>
</feature>
<dbReference type="InterPro" id="IPR004803">
    <property type="entry name" value="TGT"/>
</dbReference>
<protein>
    <recommendedName>
        <fullName evidence="4">Queuine tRNA-ribosyltransferase</fullName>
        <ecNumber evidence="4">2.4.2.29</ecNumber>
    </recommendedName>
    <alternativeName>
        <fullName evidence="4">Guanine insertion enzyme</fullName>
    </alternativeName>
    <alternativeName>
        <fullName evidence="4">tRNA-guanine transglycosylase</fullName>
    </alternativeName>
</protein>
<dbReference type="Proteomes" id="UP000177159">
    <property type="component" value="Unassembled WGS sequence"/>
</dbReference>